<gene>
    <name evidence="12" type="primary">ODA-LC1</name>
    <name evidence="12" type="ORF">MICPUCDRAFT_14094</name>
</gene>
<keyword evidence="5" id="KW-0677">Repeat</keyword>
<keyword evidence="2" id="KW-0963">Cytoplasm</keyword>
<keyword evidence="12" id="KW-0969">Cilium</keyword>
<keyword evidence="13" id="KW-1185">Reference proteome</keyword>
<evidence type="ECO:0000313" key="13">
    <source>
        <dbReference type="Proteomes" id="UP000001876"/>
    </source>
</evidence>
<evidence type="ECO:0000256" key="3">
    <source>
        <dbReference type="ARBA" id="ARBA00022614"/>
    </source>
</evidence>
<dbReference type="GeneID" id="9681409"/>
<evidence type="ECO:0000256" key="2">
    <source>
        <dbReference type="ARBA" id="ARBA00022490"/>
    </source>
</evidence>
<comment type="similarity">
    <text evidence="10">Belongs to the dynein light chain LC1-type family.</text>
</comment>
<evidence type="ECO:0000256" key="6">
    <source>
        <dbReference type="ARBA" id="ARBA00023017"/>
    </source>
</evidence>
<dbReference type="PANTHER" id="PTHR15454">
    <property type="entry name" value="NISCHARIN RELATED"/>
    <property type="match status" value="1"/>
</dbReference>
<dbReference type="FunFam" id="3.80.10.10:FF:000049">
    <property type="entry name" value="Dynein light chain 1"/>
    <property type="match status" value="1"/>
</dbReference>
<evidence type="ECO:0000256" key="10">
    <source>
        <dbReference type="ARBA" id="ARBA00049659"/>
    </source>
</evidence>
<name>C1MJK7_MICPC</name>
<dbReference type="GO" id="GO:0030286">
    <property type="term" value="C:dynein complex"/>
    <property type="evidence" value="ECO:0007669"/>
    <property type="project" value="UniProtKB-KW"/>
</dbReference>
<dbReference type="InterPro" id="IPR025875">
    <property type="entry name" value="Leu-rich_rpt_4"/>
</dbReference>
<protein>
    <recommendedName>
        <fullName evidence="11">Dynein axonemal light chain 1</fullName>
    </recommendedName>
</protein>
<evidence type="ECO:0000256" key="5">
    <source>
        <dbReference type="ARBA" id="ARBA00022737"/>
    </source>
</evidence>
<evidence type="ECO:0000256" key="7">
    <source>
        <dbReference type="ARBA" id="ARBA00023175"/>
    </source>
</evidence>
<keyword evidence="3" id="KW-0433">Leucine-rich repeat</keyword>
<dbReference type="Proteomes" id="UP000001876">
    <property type="component" value="Unassembled WGS sequence"/>
</dbReference>
<reference evidence="12 13" key="1">
    <citation type="journal article" date="2009" name="Science">
        <title>Green evolution and dynamic adaptations revealed by genomes of the marine picoeukaryotes Micromonas.</title>
        <authorList>
            <person name="Worden A.Z."/>
            <person name="Lee J.H."/>
            <person name="Mock T."/>
            <person name="Rouze P."/>
            <person name="Simmons M.P."/>
            <person name="Aerts A.L."/>
            <person name="Allen A.E."/>
            <person name="Cuvelier M.L."/>
            <person name="Derelle E."/>
            <person name="Everett M.V."/>
            <person name="Foulon E."/>
            <person name="Grimwood J."/>
            <person name="Gundlach H."/>
            <person name="Henrissat B."/>
            <person name="Napoli C."/>
            <person name="McDonald S.M."/>
            <person name="Parker M.S."/>
            <person name="Rombauts S."/>
            <person name="Salamov A."/>
            <person name="Von Dassow P."/>
            <person name="Badger J.H."/>
            <person name="Coutinho P.M."/>
            <person name="Demir E."/>
            <person name="Dubchak I."/>
            <person name="Gentemann C."/>
            <person name="Eikrem W."/>
            <person name="Gready J.E."/>
            <person name="John U."/>
            <person name="Lanier W."/>
            <person name="Lindquist E.A."/>
            <person name="Lucas S."/>
            <person name="Mayer K.F."/>
            <person name="Moreau H."/>
            <person name="Not F."/>
            <person name="Otillar R."/>
            <person name="Panaud O."/>
            <person name="Pangilinan J."/>
            <person name="Paulsen I."/>
            <person name="Piegu B."/>
            <person name="Poliakov A."/>
            <person name="Robbens S."/>
            <person name="Schmutz J."/>
            <person name="Toulza E."/>
            <person name="Wyss T."/>
            <person name="Zelensky A."/>
            <person name="Zhou K."/>
            <person name="Armbrust E.V."/>
            <person name="Bhattacharya D."/>
            <person name="Goodenough U.W."/>
            <person name="Van de Peer Y."/>
            <person name="Grigoriev I.V."/>
        </authorList>
    </citation>
    <scope>NUCLEOTIDE SEQUENCE [LARGE SCALE GENOMIC DNA]</scope>
    <source>
        <strain evidence="12 13">CCMP1545</strain>
    </source>
</reference>
<dbReference type="PANTHER" id="PTHR15454:SF73">
    <property type="entry name" value="DYNEIN AXONEMAL LIGHT CHAIN 1"/>
    <property type="match status" value="1"/>
</dbReference>
<dbReference type="EMBL" id="GG663736">
    <property type="protein sequence ID" value="EEH59605.1"/>
    <property type="molecule type" value="Genomic_DNA"/>
</dbReference>
<dbReference type="SMART" id="SM00365">
    <property type="entry name" value="LRR_SD22"/>
    <property type="match status" value="4"/>
</dbReference>
<sequence length="210" mass="22965">MAKATTCKDAIKALEAEKGVVAAEQEKVLLFAKVPPIEKMDGSLSTLKACAHLSLSTNNIEKISALSGLDNLKILRRVLLLGKNLIKKIENLDGVAATLEELWISYNNIEKLTNIDKLTNLRVLYMSNNKVADFKELEKLSSLANLSGAFQLLLVGNPVYTASEDAQSLGSEYRIEVLKRVPQLVKLDGVPVDVDEKEKAKEMLAEEAAA</sequence>
<dbReference type="STRING" id="564608.C1MJK7"/>
<dbReference type="GO" id="GO:0005874">
    <property type="term" value="C:microtubule"/>
    <property type="evidence" value="ECO:0007669"/>
    <property type="project" value="UniProtKB-KW"/>
</dbReference>
<keyword evidence="7" id="KW-0505">Motor protein</keyword>
<dbReference type="AlphaFoldDB" id="C1MJK7"/>
<proteinExistence type="inferred from homology"/>
<dbReference type="InterPro" id="IPR001611">
    <property type="entry name" value="Leu-rich_rpt"/>
</dbReference>
<dbReference type="PROSITE" id="PS51450">
    <property type="entry name" value="LRR"/>
    <property type="match status" value="2"/>
</dbReference>
<accession>C1MJK7</accession>
<evidence type="ECO:0000313" key="12">
    <source>
        <dbReference type="EMBL" id="EEH59605.1"/>
    </source>
</evidence>
<dbReference type="eggNOG" id="KOG0531">
    <property type="taxonomic scope" value="Eukaryota"/>
</dbReference>
<dbReference type="Pfam" id="PF12799">
    <property type="entry name" value="LRR_4"/>
    <property type="match status" value="1"/>
</dbReference>
<dbReference type="OrthoDB" id="266138at2759"/>
<dbReference type="SUPFAM" id="SSF52058">
    <property type="entry name" value="L domain-like"/>
    <property type="match status" value="1"/>
</dbReference>
<organism evidence="13">
    <name type="scientific">Micromonas pusilla (strain CCMP1545)</name>
    <name type="common">Picoplanktonic green alga</name>
    <dbReference type="NCBI Taxonomy" id="564608"/>
    <lineage>
        <taxon>Eukaryota</taxon>
        <taxon>Viridiplantae</taxon>
        <taxon>Chlorophyta</taxon>
        <taxon>Mamiellophyceae</taxon>
        <taxon>Mamiellales</taxon>
        <taxon>Mamiellaceae</taxon>
        <taxon>Micromonas</taxon>
    </lineage>
</organism>
<dbReference type="RefSeq" id="XP_003056229.1">
    <property type="nucleotide sequence ID" value="XM_003056183.1"/>
</dbReference>
<evidence type="ECO:0000256" key="9">
    <source>
        <dbReference type="ARBA" id="ARBA00023273"/>
    </source>
</evidence>
<dbReference type="Gene3D" id="3.80.10.10">
    <property type="entry name" value="Ribonuclease Inhibitor"/>
    <property type="match status" value="1"/>
</dbReference>
<keyword evidence="6" id="KW-0243">Dynein</keyword>
<keyword evidence="9" id="KW-0966">Cell projection</keyword>
<evidence type="ECO:0000256" key="4">
    <source>
        <dbReference type="ARBA" id="ARBA00022701"/>
    </source>
</evidence>
<evidence type="ECO:0000256" key="8">
    <source>
        <dbReference type="ARBA" id="ARBA00023212"/>
    </source>
</evidence>
<dbReference type="GO" id="GO:0005930">
    <property type="term" value="C:axoneme"/>
    <property type="evidence" value="ECO:0007669"/>
    <property type="project" value="UniProtKB-SubCell"/>
</dbReference>
<evidence type="ECO:0000256" key="1">
    <source>
        <dbReference type="ARBA" id="ARBA00004430"/>
    </source>
</evidence>
<keyword evidence="8" id="KW-0206">Cytoskeleton</keyword>
<dbReference type="InterPro" id="IPR032675">
    <property type="entry name" value="LRR_dom_sf"/>
</dbReference>
<keyword evidence="4" id="KW-0493">Microtubule</keyword>
<evidence type="ECO:0000256" key="11">
    <source>
        <dbReference type="ARBA" id="ARBA00049760"/>
    </source>
</evidence>
<keyword evidence="12" id="KW-0282">Flagellum</keyword>
<comment type="subcellular location">
    <subcellularLocation>
        <location evidence="1">Cytoplasm</location>
        <location evidence="1">Cytoskeleton</location>
        <location evidence="1">Cilium axoneme</location>
    </subcellularLocation>
</comment>
<dbReference type="KEGG" id="mpp:MICPUCDRAFT_14094"/>